<dbReference type="InterPro" id="IPR054520">
    <property type="entry name" value="M_Eco57I_C"/>
</dbReference>
<organism evidence="2 3">
    <name type="scientific">Novosphingobium humi</name>
    <dbReference type="NCBI Taxonomy" id="2282397"/>
    <lineage>
        <taxon>Bacteria</taxon>
        <taxon>Pseudomonadati</taxon>
        <taxon>Pseudomonadota</taxon>
        <taxon>Alphaproteobacteria</taxon>
        <taxon>Sphingomonadales</taxon>
        <taxon>Sphingomonadaceae</taxon>
        <taxon>Novosphingobium</taxon>
    </lineage>
</organism>
<name>A0ABY7TX71_9SPHN</name>
<protein>
    <recommendedName>
        <fullName evidence="1">Type II methyltransferase M.Eco57I C-terminal domain-containing protein</fullName>
    </recommendedName>
</protein>
<proteinExistence type="predicted"/>
<sequence length="285" mass="30787">MIIGWDWRGVGDWPASLDELAAGARRVELSRAELAGADKWEPLLQGHRGEARAGFVPLAQLAQFRRGIATGANGFFLLNAQKVADLGIDPARCLPCVGRATAVRGLIWRGGGDGLLLNLSDPLMPAEAAYVAQGEAQGLPSRYILAHRQPWYGMEQRAVAPIWGAVFARGALRFIHNAAGWSSLTCFHGIYPFSDDPLLHQALVLCLNCDSVRAASRLHGRVYGGGLNKFEPNDLKGLMVPDLRLADRALLAEMAAHLALLDAAPEDEARRQRADELAEEAASRG</sequence>
<gene>
    <name evidence="2" type="ORF">PQ457_02480</name>
</gene>
<dbReference type="Pfam" id="PF22837">
    <property type="entry name" value="M_Eco57I_C"/>
    <property type="match status" value="1"/>
</dbReference>
<feature type="domain" description="Type II methyltransferase M.Eco57I C-terminal" evidence="1">
    <location>
        <begin position="52"/>
        <end position="254"/>
    </location>
</feature>
<dbReference type="EMBL" id="CP117417">
    <property type="protein sequence ID" value="WCT77863.1"/>
    <property type="molecule type" value="Genomic_DNA"/>
</dbReference>
<dbReference type="Proteomes" id="UP001218231">
    <property type="component" value="Chromosome"/>
</dbReference>
<evidence type="ECO:0000259" key="1">
    <source>
        <dbReference type="Pfam" id="PF22837"/>
    </source>
</evidence>
<evidence type="ECO:0000313" key="3">
    <source>
        <dbReference type="Proteomes" id="UP001218231"/>
    </source>
</evidence>
<dbReference type="RefSeq" id="WP_273618218.1">
    <property type="nucleotide sequence ID" value="NZ_CP117417.1"/>
</dbReference>
<reference evidence="2 3" key="1">
    <citation type="submission" date="2023-02" db="EMBL/GenBank/DDBJ databases">
        <title>Genome sequence of Novosphingobium humi KACC 19094.</title>
        <authorList>
            <person name="Kim S."/>
            <person name="Heo J."/>
            <person name="Kwon S.-W."/>
        </authorList>
    </citation>
    <scope>NUCLEOTIDE SEQUENCE [LARGE SCALE GENOMIC DNA]</scope>
    <source>
        <strain evidence="2 3">KACC 19094</strain>
    </source>
</reference>
<evidence type="ECO:0000313" key="2">
    <source>
        <dbReference type="EMBL" id="WCT77863.1"/>
    </source>
</evidence>
<accession>A0ABY7TX71</accession>
<keyword evidence="3" id="KW-1185">Reference proteome</keyword>